<keyword evidence="2" id="KW-0201">Cytochrome c-type biogenesis</keyword>
<proteinExistence type="predicted"/>
<reference evidence="7 8" key="1">
    <citation type="submission" date="2023-10" db="EMBL/GenBank/DDBJ databases">
        <title>Noviherbaspirillum sp. CPCC 100848 genome assembly.</title>
        <authorList>
            <person name="Li X.Y."/>
            <person name="Fang X.M."/>
        </authorList>
    </citation>
    <scope>NUCLEOTIDE SEQUENCE [LARGE SCALE GENOMIC DNA]</scope>
    <source>
        <strain evidence="7 8">CPCC 100848</strain>
    </source>
</reference>
<organism evidence="7 8">
    <name type="scientific">Noviherbaspirillum album</name>
    <dbReference type="NCBI Taxonomy" id="3080276"/>
    <lineage>
        <taxon>Bacteria</taxon>
        <taxon>Pseudomonadati</taxon>
        <taxon>Pseudomonadota</taxon>
        <taxon>Betaproteobacteria</taxon>
        <taxon>Burkholderiales</taxon>
        <taxon>Oxalobacteraceae</taxon>
        <taxon>Noviherbaspirillum</taxon>
    </lineage>
</organism>
<accession>A0ABU6J411</accession>
<dbReference type="PANTHER" id="PTHR42852">
    <property type="entry name" value="THIOL:DISULFIDE INTERCHANGE PROTEIN DSBE"/>
    <property type="match status" value="1"/>
</dbReference>
<dbReference type="InterPro" id="IPR013740">
    <property type="entry name" value="Redoxin"/>
</dbReference>
<dbReference type="Gene3D" id="3.40.30.10">
    <property type="entry name" value="Glutaredoxin"/>
    <property type="match status" value="1"/>
</dbReference>
<evidence type="ECO:0000256" key="1">
    <source>
        <dbReference type="ARBA" id="ARBA00004196"/>
    </source>
</evidence>
<evidence type="ECO:0000259" key="6">
    <source>
        <dbReference type="PROSITE" id="PS51352"/>
    </source>
</evidence>
<keyword evidence="4" id="KW-0676">Redox-active center</keyword>
<comment type="subcellular location">
    <subcellularLocation>
        <location evidence="1">Cell envelope</location>
    </subcellularLocation>
</comment>
<keyword evidence="5" id="KW-0812">Transmembrane</keyword>
<dbReference type="InterPro" id="IPR050553">
    <property type="entry name" value="Thioredoxin_ResA/DsbE_sf"/>
</dbReference>
<evidence type="ECO:0000256" key="5">
    <source>
        <dbReference type="SAM" id="Phobius"/>
    </source>
</evidence>
<dbReference type="EMBL" id="JAWIIV010000002">
    <property type="protein sequence ID" value="MEC4718374.1"/>
    <property type="molecule type" value="Genomic_DNA"/>
</dbReference>
<dbReference type="SUPFAM" id="SSF52833">
    <property type="entry name" value="Thioredoxin-like"/>
    <property type="match status" value="1"/>
</dbReference>
<dbReference type="InterPro" id="IPR017937">
    <property type="entry name" value="Thioredoxin_CS"/>
</dbReference>
<evidence type="ECO:0000313" key="8">
    <source>
        <dbReference type="Proteomes" id="UP001352263"/>
    </source>
</evidence>
<dbReference type="CDD" id="cd02966">
    <property type="entry name" value="TlpA_like_family"/>
    <property type="match status" value="1"/>
</dbReference>
<gene>
    <name evidence="7" type="ORF">RY831_04405</name>
</gene>
<dbReference type="InterPro" id="IPR036249">
    <property type="entry name" value="Thioredoxin-like_sf"/>
</dbReference>
<dbReference type="RefSeq" id="WP_326505101.1">
    <property type="nucleotide sequence ID" value="NZ_JAWIIV010000002.1"/>
</dbReference>
<keyword evidence="5" id="KW-1133">Transmembrane helix</keyword>
<name>A0ABU6J411_9BURK</name>
<dbReference type="PROSITE" id="PS00194">
    <property type="entry name" value="THIOREDOXIN_1"/>
    <property type="match status" value="1"/>
</dbReference>
<dbReference type="InterPro" id="IPR013766">
    <property type="entry name" value="Thioredoxin_domain"/>
</dbReference>
<evidence type="ECO:0000256" key="2">
    <source>
        <dbReference type="ARBA" id="ARBA00022748"/>
    </source>
</evidence>
<evidence type="ECO:0000256" key="3">
    <source>
        <dbReference type="ARBA" id="ARBA00023157"/>
    </source>
</evidence>
<dbReference type="Proteomes" id="UP001352263">
    <property type="component" value="Unassembled WGS sequence"/>
</dbReference>
<protein>
    <submittedName>
        <fullName evidence="7">TlpA disulfide reductase family protein</fullName>
    </submittedName>
</protein>
<feature type="transmembrane region" description="Helical" evidence="5">
    <location>
        <begin position="82"/>
        <end position="100"/>
    </location>
</feature>
<dbReference type="PANTHER" id="PTHR42852:SF6">
    <property type="entry name" value="THIOL:DISULFIDE INTERCHANGE PROTEIN DSBE"/>
    <property type="match status" value="1"/>
</dbReference>
<feature type="domain" description="Thioredoxin" evidence="6">
    <location>
        <begin position="131"/>
        <end position="268"/>
    </location>
</feature>
<evidence type="ECO:0000256" key="4">
    <source>
        <dbReference type="ARBA" id="ARBA00023284"/>
    </source>
</evidence>
<evidence type="ECO:0000313" key="7">
    <source>
        <dbReference type="EMBL" id="MEC4718374.1"/>
    </source>
</evidence>
<sequence>MDVINIGPLALPIPPLVLLGSGVIGVAVGKWAGRSGQIDIEPLLWKIALASLFSARLAFVLLYIDIYKTNLLSMLDIRDGGFVVPVGLLIAFAVTAWYAWRERGKRKGVLLAVTAGASFWVAATVATAVWYTPPAQMPQVTLTRLDGTPVPLQTLTGKPIVLNLWATWCPPCRREMPVLRDAQVRHPDVNFIFANQGEAAEAVRHYLESERLDLKNVLLDARLQVGQQLGSVAMPTTLFFNAQGRLVDRRLGELSAATLEQSIKLLRNPE</sequence>
<keyword evidence="5" id="KW-0472">Membrane</keyword>
<feature type="transmembrane region" description="Helical" evidence="5">
    <location>
        <begin position="43"/>
        <end position="62"/>
    </location>
</feature>
<dbReference type="Pfam" id="PF08534">
    <property type="entry name" value="Redoxin"/>
    <property type="match status" value="1"/>
</dbReference>
<keyword evidence="8" id="KW-1185">Reference proteome</keyword>
<dbReference type="PROSITE" id="PS51352">
    <property type="entry name" value="THIOREDOXIN_2"/>
    <property type="match status" value="1"/>
</dbReference>
<comment type="caution">
    <text evidence="7">The sequence shown here is derived from an EMBL/GenBank/DDBJ whole genome shotgun (WGS) entry which is preliminary data.</text>
</comment>
<keyword evidence="3" id="KW-1015">Disulfide bond</keyword>
<feature type="transmembrane region" description="Helical" evidence="5">
    <location>
        <begin position="12"/>
        <end position="31"/>
    </location>
</feature>
<feature type="transmembrane region" description="Helical" evidence="5">
    <location>
        <begin position="109"/>
        <end position="131"/>
    </location>
</feature>